<keyword evidence="2" id="KW-1185">Reference proteome</keyword>
<evidence type="ECO:0000313" key="1">
    <source>
        <dbReference type="EMBL" id="KAK9988254.1"/>
    </source>
</evidence>
<reference evidence="1 2" key="1">
    <citation type="submission" date="2024-01" db="EMBL/GenBank/DDBJ databases">
        <title>A telomere-to-telomere, gap-free genome of sweet tea (Lithocarpus litseifolius).</title>
        <authorList>
            <person name="Zhou J."/>
        </authorList>
    </citation>
    <scope>NUCLEOTIDE SEQUENCE [LARGE SCALE GENOMIC DNA]</scope>
    <source>
        <strain evidence="1">Zhou-2022a</strain>
        <tissue evidence="1">Leaf</tissue>
    </source>
</reference>
<comment type="caution">
    <text evidence="1">The sequence shown here is derived from an EMBL/GenBank/DDBJ whole genome shotgun (WGS) entry which is preliminary data.</text>
</comment>
<evidence type="ECO:0000313" key="2">
    <source>
        <dbReference type="Proteomes" id="UP001459277"/>
    </source>
</evidence>
<dbReference type="AlphaFoldDB" id="A0AAW2BQG7"/>
<organism evidence="1 2">
    <name type="scientific">Lithocarpus litseifolius</name>
    <dbReference type="NCBI Taxonomy" id="425828"/>
    <lineage>
        <taxon>Eukaryota</taxon>
        <taxon>Viridiplantae</taxon>
        <taxon>Streptophyta</taxon>
        <taxon>Embryophyta</taxon>
        <taxon>Tracheophyta</taxon>
        <taxon>Spermatophyta</taxon>
        <taxon>Magnoliopsida</taxon>
        <taxon>eudicotyledons</taxon>
        <taxon>Gunneridae</taxon>
        <taxon>Pentapetalae</taxon>
        <taxon>rosids</taxon>
        <taxon>fabids</taxon>
        <taxon>Fagales</taxon>
        <taxon>Fagaceae</taxon>
        <taxon>Lithocarpus</taxon>
    </lineage>
</organism>
<dbReference type="EMBL" id="JAZDWU010000010">
    <property type="protein sequence ID" value="KAK9988254.1"/>
    <property type="molecule type" value="Genomic_DNA"/>
</dbReference>
<gene>
    <name evidence="1" type="ORF">SO802_028493</name>
</gene>
<name>A0AAW2BQG7_9ROSI</name>
<sequence>MLYQVPRPRKKVEQKVVELCSFQNFLGSEGLFQNFQNFSFVQCYFTCPFLKSPDHLSLCVHFYFTFFVRYFNSALSLKNWVCLDIGPLHDSGILHFTSPINETTIESTMRQQMDFLLGNYQASY</sequence>
<proteinExistence type="predicted"/>
<protein>
    <submittedName>
        <fullName evidence="1">Uncharacterized protein</fullName>
    </submittedName>
</protein>
<accession>A0AAW2BQG7</accession>
<dbReference type="Proteomes" id="UP001459277">
    <property type="component" value="Unassembled WGS sequence"/>
</dbReference>